<protein>
    <submittedName>
        <fullName evidence="1">Uncharacterized protein</fullName>
    </submittedName>
</protein>
<accession>A0A4Y2WNG3</accession>
<comment type="caution">
    <text evidence="1">The sequence shown here is derived from an EMBL/GenBank/DDBJ whole genome shotgun (WGS) entry which is preliminary data.</text>
</comment>
<proteinExistence type="predicted"/>
<dbReference type="AlphaFoldDB" id="A0A4Y2WNG3"/>
<gene>
    <name evidence="1" type="ORF">AVEN_75712_1</name>
</gene>
<organism evidence="1 2">
    <name type="scientific">Araneus ventricosus</name>
    <name type="common">Orbweaver spider</name>
    <name type="synonym">Epeira ventricosa</name>
    <dbReference type="NCBI Taxonomy" id="182803"/>
    <lineage>
        <taxon>Eukaryota</taxon>
        <taxon>Metazoa</taxon>
        <taxon>Ecdysozoa</taxon>
        <taxon>Arthropoda</taxon>
        <taxon>Chelicerata</taxon>
        <taxon>Arachnida</taxon>
        <taxon>Araneae</taxon>
        <taxon>Araneomorphae</taxon>
        <taxon>Entelegynae</taxon>
        <taxon>Araneoidea</taxon>
        <taxon>Araneidae</taxon>
        <taxon>Araneus</taxon>
    </lineage>
</organism>
<dbReference type="EMBL" id="BGPR01063496">
    <property type="protein sequence ID" value="GBO38689.1"/>
    <property type="molecule type" value="Genomic_DNA"/>
</dbReference>
<keyword evidence="2" id="KW-1185">Reference proteome</keyword>
<dbReference type="OrthoDB" id="6434150at2759"/>
<sequence>MLLYGVSAWVLSVSPRLEKKLASIQRIFLLYISGSYRTTPTVALQTIRDTMLLLLKTQQEAIYINVTCLRKEIEFEGLSYQPKDYEEIIKCLTTHPSLFNIINQISTIEPYKEDNSLMFLTDDSKTET</sequence>
<reference evidence="1 2" key="1">
    <citation type="journal article" date="2019" name="Sci. Rep.">
        <title>Orb-weaving spider Araneus ventricosus genome elucidates the spidroin gene catalogue.</title>
        <authorList>
            <person name="Kono N."/>
            <person name="Nakamura H."/>
            <person name="Ohtoshi R."/>
            <person name="Moran D.A.P."/>
            <person name="Shinohara A."/>
            <person name="Yoshida Y."/>
            <person name="Fujiwara M."/>
            <person name="Mori M."/>
            <person name="Tomita M."/>
            <person name="Arakawa K."/>
        </authorList>
    </citation>
    <scope>NUCLEOTIDE SEQUENCE [LARGE SCALE GENOMIC DNA]</scope>
</reference>
<evidence type="ECO:0000313" key="2">
    <source>
        <dbReference type="Proteomes" id="UP000499080"/>
    </source>
</evidence>
<name>A0A4Y2WNG3_ARAVE</name>
<dbReference type="Proteomes" id="UP000499080">
    <property type="component" value="Unassembled WGS sequence"/>
</dbReference>
<evidence type="ECO:0000313" key="1">
    <source>
        <dbReference type="EMBL" id="GBO38689.1"/>
    </source>
</evidence>